<gene>
    <name evidence="9" type="ORF">G7087_18100</name>
</gene>
<feature type="chain" id="PRO_5047150385" evidence="7">
    <location>
        <begin position="22"/>
        <end position="102"/>
    </location>
</feature>
<dbReference type="Pfam" id="PF00034">
    <property type="entry name" value="Cytochrom_C"/>
    <property type="match status" value="1"/>
</dbReference>
<name>A0ABX0HZ59_9BURK</name>
<sequence length="102" mass="10985">MRAIVMTLCAIALCSSTPARADADLARKRLCMGCHDVSAKRVGPPFKDIAARYVGQADAPQRLAQGIREGSAKVWGPVPMPANPKVTPDEARRLAAWVLSMR</sequence>
<evidence type="ECO:0000256" key="4">
    <source>
        <dbReference type="ARBA" id="ARBA00022982"/>
    </source>
</evidence>
<dbReference type="Gene3D" id="1.10.760.10">
    <property type="entry name" value="Cytochrome c-like domain"/>
    <property type="match status" value="1"/>
</dbReference>
<keyword evidence="5 6" id="KW-0408">Iron</keyword>
<proteinExistence type="predicted"/>
<dbReference type="EMBL" id="JAAOCD010000012">
    <property type="protein sequence ID" value="NHL00299.1"/>
    <property type="molecule type" value="Genomic_DNA"/>
</dbReference>
<keyword evidence="4" id="KW-0249">Electron transport</keyword>
<keyword evidence="3 6" id="KW-0479">Metal-binding</keyword>
<evidence type="ECO:0000256" key="7">
    <source>
        <dbReference type="SAM" id="SignalP"/>
    </source>
</evidence>
<dbReference type="PROSITE" id="PS51007">
    <property type="entry name" value="CYTC"/>
    <property type="match status" value="1"/>
</dbReference>
<evidence type="ECO:0000259" key="8">
    <source>
        <dbReference type="PROSITE" id="PS51007"/>
    </source>
</evidence>
<dbReference type="InterPro" id="IPR036909">
    <property type="entry name" value="Cyt_c-like_dom_sf"/>
</dbReference>
<keyword evidence="7" id="KW-0732">Signal</keyword>
<dbReference type="PRINTS" id="PR00606">
    <property type="entry name" value="CYTCHROMECID"/>
</dbReference>
<evidence type="ECO:0000256" key="6">
    <source>
        <dbReference type="PROSITE-ProRule" id="PRU00433"/>
    </source>
</evidence>
<keyword evidence="10" id="KW-1185">Reference proteome</keyword>
<dbReference type="InterPro" id="IPR009056">
    <property type="entry name" value="Cyt_c-like_dom"/>
</dbReference>
<dbReference type="SUPFAM" id="SSF46626">
    <property type="entry name" value="Cytochrome c"/>
    <property type="match status" value="1"/>
</dbReference>
<evidence type="ECO:0000256" key="2">
    <source>
        <dbReference type="ARBA" id="ARBA00022617"/>
    </source>
</evidence>
<evidence type="ECO:0000256" key="1">
    <source>
        <dbReference type="ARBA" id="ARBA00022448"/>
    </source>
</evidence>
<evidence type="ECO:0000256" key="3">
    <source>
        <dbReference type="ARBA" id="ARBA00022723"/>
    </source>
</evidence>
<feature type="domain" description="Cytochrome c" evidence="8">
    <location>
        <begin position="16"/>
        <end position="102"/>
    </location>
</feature>
<dbReference type="InterPro" id="IPR002324">
    <property type="entry name" value="Cyt_c_ID"/>
</dbReference>
<comment type="caution">
    <text evidence="9">The sequence shown here is derived from an EMBL/GenBank/DDBJ whole genome shotgun (WGS) entry which is preliminary data.</text>
</comment>
<feature type="signal peptide" evidence="7">
    <location>
        <begin position="1"/>
        <end position="21"/>
    </location>
</feature>
<evidence type="ECO:0000256" key="5">
    <source>
        <dbReference type="ARBA" id="ARBA00023004"/>
    </source>
</evidence>
<keyword evidence="1" id="KW-0813">Transport</keyword>
<keyword evidence="2 6" id="KW-0349">Heme</keyword>
<accession>A0ABX0HZ59</accession>
<protein>
    <submittedName>
        <fullName evidence="9">C-type cytochrome</fullName>
    </submittedName>
</protein>
<evidence type="ECO:0000313" key="10">
    <source>
        <dbReference type="Proteomes" id="UP000802098"/>
    </source>
</evidence>
<evidence type="ECO:0000313" key="9">
    <source>
        <dbReference type="EMBL" id="NHL00299.1"/>
    </source>
</evidence>
<organism evidence="9 10">
    <name type="scientific">Rubrivivax benzoatilyticus</name>
    <dbReference type="NCBI Taxonomy" id="316997"/>
    <lineage>
        <taxon>Bacteria</taxon>
        <taxon>Pseudomonadati</taxon>
        <taxon>Pseudomonadota</taxon>
        <taxon>Betaproteobacteria</taxon>
        <taxon>Burkholderiales</taxon>
        <taxon>Sphaerotilaceae</taxon>
        <taxon>Rubrivivax</taxon>
    </lineage>
</organism>
<reference evidence="9 10" key="1">
    <citation type="submission" date="2020-03" db="EMBL/GenBank/DDBJ databases">
        <title>Rubrivivax benzoatilyticus JA2 (sequenced after 10 years sub-culturing).</title>
        <authorList>
            <person name="Gupta D."/>
            <person name="Chintalapati S."/>
            <person name="Chintalapati V.R."/>
        </authorList>
    </citation>
    <scope>NUCLEOTIDE SEQUENCE [LARGE SCALE GENOMIC DNA]</scope>
    <source>
        <strain evidence="9 10">JA2-Mal</strain>
    </source>
</reference>
<dbReference type="Proteomes" id="UP000802098">
    <property type="component" value="Unassembled WGS sequence"/>
</dbReference>